<feature type="domain" description="RNA polymerase N-terminal" evidence="12">
    <location>
        <begin position="1"/>
        <end position="280"/>
    </location>
</feature>
<feature type="compositionally biased region" description="Polar residues" evidence="11">
    <location>
        <begin position="925"/>
        <end position="935"/>
    </location>
</feature>
<evidence type="ECO:0000256" key="4">
    <source>
        <dbReference type="ARBA" id="ARBA00022679"/>
    </source>
</evidence>
<dbReference type="InterPro" id="IPR006592">
    <property type="entry name" value="RNA_pol_N"/>
</dbReference>
<evidence type="ECO:0000259" key="12">
    <source>
        <dbReference type="SMART" id="SM00663"/>
    </source>
</evidence>
<name>A0ABD3BAV3_9LAMI</name>
<dbReference type="Pfam" id="PF05000">
    <property type="entry name" value="RNA_pol_Rpb1_4"/>
    <property type="match status" value="1"/>
</dbReference>
<evidence type="ECO:0000256" key="11">
    <source>
        <dbReference type="SAM" id="MobiDB-lite"/>
    </source>
</evidence>
<dbReference type="InterPro" id="IPR038120">
    <property type="entry name" value="Rpb1_funnel_sf"/>
</dbReference>
<evidence type="ECO:0000256" key="3">
    <source>
        <dbReference type="ARBA" id="ARBA00022640"/>
    </source>
</evidence>
<keyword evidence="6" id="KW-0479">Metal-binding</keyword>
<dbReference type="InterPro" id="IPR042102">
    <property type="entry name" value="RNA_pol_Rpb1_3_sf"/>
</dbReference>
<keyword evidence="1 10" id="KW-0240">DNA-directed RNA polymerase</keyword>
<dbReference type="InterPro" id="IPR007081">
    <property type="entry name" value="RNA_pol_Rpb1_5"/>
</dbReference>
<dbReference type="EMBL" id="JAVIJP010000105">
    <property type="protein sequence ID" value="KAL3614513.1"/>
    <property type="molecule type" value="Genomic_DNA"/>
</dbReference>
<dbReference type="CDD" id="cd02655">
    <property type="entry name" value="RNAP_beta'_C"/>
    <property type="match status" value="1"/>
</dbReference>
<proteinExistence type="inferred from homology"/>
<dbReference type="Gene3D" id="1.10.274.100">
    <property type="entry name" value="RNA polymerase Rpb1, domain 3"/>
    <property type="match status" value="1"/>
</dbReference>
<dbReference type="InterPro" id="IPR007080">
    <property type="entry name" value="RNA_pol_Rpb1_1"/>
</dbReference>
<comment type="similarity">
    <text evidence="10">Belongs to the RNA polymerase beta' chain family.</text>
</comment>
<evidence type="ECO:0000256" key="1">
    <source>
        <dbReference type="ARBA" id="ARBA00022478"/>
    </source>
</evidence>
<comment type="catalytic activity">
    <reaction evidence="9 10">
        <text>RNA(n) + a ribonucleoside 5'-triphosphate = RNA(n+1) + diphosphate</text>
        <dbReference type="Rhea" id="RHEA:21248"/>
        <dbReference type="Rhea" id="RHEA-COMP:14527"/>
        <dbReference type="Rhea" id="RHEA-COMP:17342"/>
        <dbReference type="ChEBI" id="CHEBI:33019"/>
        <dbReference type="ChEBI" id="CHEBI:61557"/>
        <dbReference type="ChEBI" id="CHEBI:140395"/>
        <dbReference type="EC" id="2.7.7.6"/>
    </reaction>
</comment>
<reference evidence="14" key="1">
    <citation type="journal article" date="2024" name="IScience">
        <title>Strigolactones Initiate the Formation of Haustorium-like Structures in Castilleja.</title>
        <authorList>
            <person name="Buerger M."/>
            <person name="Peterson D."/>
            <person name="Chory J."/>
        </authorList>
    </citation>
    <scope>NUCLEOTIDE SEQUENCE [LARGE SCALE GENOMIC DNA]</scope>
</reference>
<keyword evidence="14" id="KW-1185">Reference proteome</keyword>
<dbReference type="NCBIfam" id="TIGR02388">
    <property type="entry name" value="rpoC2_cyan"/>
    <property type="match status" value="1"/>
</dbReference>
<accession>A0ABD3BAV3</accession>
<dbReference type="FunFam" id="1.10.1790.20:FF:000002">
    <property type="entry name" value="DNA-directed RNA polymerase subunit beta"/>
    <property type="match status" value="1"/>
</dbReference>
<evidence type="ECO:0000256" key="8">
    <source>
        <dbReference type="ARBA" id="ARBA00023163"/>
    </source>
</evidence>
<dbReference type="GO" id="GO:0003899">
    <property type="term" value="F:DNA-directed RNA polymerase activity"/>
    <property type="evidence" value="ECO:0007669"/>
    <property type="project" value="UniProtKB-EC"/>
</dbReference>
<keyword evidence="2" id="KW-0150">Chloroplast</keyword>
<dbReference type="GO" id="GO:0000428">
    <property type="term" value="C:DNA-directed RNA polymerase complex"/>
    <property type="evidence" value="ECO:0007669"/>
    <property type="project" value="UniProtKB-KW"/>
</dbReference>
<dbReference type="Pfam" id="PF04997">
    <property type="entry name" value="RNA_pol_Rpb1_1"/>
    <property type="match status" value="1"/>
</dbReference>
<dbReference type="PANTHER" id="PTHR34995:SF1">
    <property type="entry name" value="DNA-DIRECTED RNA POLYMERASE SUBUNIT BETA"/>
    <property type="match status" value="1"/>
</dbReference>
<dbReference type="HAMAP" id="MF_01324">
    <property type="entry name" value="RNApol_bact_RpoC2"/>
    <property type="match status" value="1"/>
</dbReference>
<dbReference type="InterPro" id="IPR012756">
    <property type="entry name" value="DNA-dir_RpoC2_beta_pp"/>
</dbReference>
<dbReference type="Gene3D" id="1.10.1790.20">
    <property type="match status" value="1"/>
</dbReference>
<dbReference type="Gene3D" id="1.10.150.390">
    <property type="match status" value="1"/>
</dbReference>
<dbReference type="SUPFAM" id="SSF64484">
    <property type="entry name" value="beta and beta-prime subunits of DNA dependent RNA-polymerase"/>
    <property type="match status" value="1"/>
</dbReference>
<keyword evidence="3" id="KW-0934">Plastid</keyword>
<dbReference type="Gene3D" id="1.10.40.90">
    <property type="match status" value="1"/>
</dbReference>
<dbReference type="FunFam" id="1.10.132.30:FF:000002">
    <property type="entry name" value="DNA-directed RNA polymerase subunit beta"/>
    <property type="match status" value="1"/>
</dbReference>
<dbReference type="Pfam" id="PF04983">
    <property type="entry name" value="RNA_pol_Rpb1_3"/>
    <property type="match status" value="1"/>
</dbReference>
<evidence type="ECO:0000256" key="2">
    <source>
        <dbReference type="ARBA" id="ARBA00022528"/>
    </source>
</evidence>
<keyword evidence="7" id="KW-0862">Zinc</keyword>
<organism evidence="13 14">
    <name type="scientific">Castilleja foliolosa</name>
    <dbReference type="NCBI Taxonomy" id="1961234"/>
    <lineage>
        <taxon>Eukaryota</taxon>
        <taxon>Viridiplantae</taxon>
        <taxon>Streptophyta</taxon>
        <taxon>Embryophyta</taxon>
        <taxon>Tracheophyta</taxon>
        <taxon>Spermatophyta</taxon>
        <taxon>Magnoliopsida</taxon>
        <taxon>eudicotyledons</taxon>
        <taxon>Gunneridae</taxon>
        <taxon>Pentapetalae</taxon>
        <taxon>asterids</taxon>
        <taxon>lamiids</taxon>
        <taxon>Lamiales</taxon>
        <taxon>Orobanchaceae</taxon>
        <taxon>Pedicularideae</taxon>
        <taxon>Castillejinae</taxon>
        <taxon>Castilleja</taxon>
    </lineage>
</organism>
<keyword evidence="4 10" id="KW-0808">Transferase</keyword>
<gene>
    <name evidence="13" type="primary">RPOC2_20</name>
    <name evidence="13" type="ORF">CASFOL_041599</name>
</gene>
<evidence type="ECO:0000313" key="13">
    <source>
        <dbReference type="EMBL" id="KAL3614513.1"/>
    </source>
</evidence>
<dbReference type="Proteomes" id="UP001632038">
    <property type="component" value="Unassembled WGS sequence"/>
</dbReference>
<dbReference type="Gene3D" id="1.10.132.30">
    <property type="match status" value="1"/>
</dbReference>
<evidence type="ECO:0000256" key="6">
    <source>
        <dbReference type="ARBA" id="ARBA00022723"/>
    </source>
</evidence>
<sequence>MVLCLLPVLPPELRPIIQIDGGKLMSSDINELYRRVIYRNNTLTDLLTTSRSTPGELVMCQEKLVQEAVDTLLDNGIRGQPMRDGHNKVYKSFSDVIEGKEGRFRETLLGKRVDYSGRSVIVVGPSLSLHRCGLPREIAIELFQTFVICGLIRQHLASNIGVAKSKIREKDLIVWEILQEVMQGHPVLLNRAPTLHKLGIQAFQPVLVEGRAICLHPLVCKGFNADFDGDQMAVHVPLSLEAQAEARLLMFSHMNLLSPAIGDPISLPTQDMLIGLYVLTSGNRRGICVNRYNPWNRINYQNKRSDNTKYTKELFFSNSYDAIGAYRQKRINLDSPLWLRWRLDQRVIASRETPIEVHYESLGTYYEIYGHYLIVRSIKKEILFIYIRSTVGHISLYREIEEAIQGFSQQNMEVLMAERANLVFHNKVIDGTAMKRLISRFIDHFGMAYTSHILDQVKTLGFQQATATSISLGIDDLLTIPSKRWLVQDAEQQSLILEKHHHYGNVHAVEKLRQSIEIWYATSEYLRQEMNPNFRMTDPFNPVHIMSFSGARGNASQVHQLVGMRGLMSDPQGQMIDLPIQSNLREGLSLTEYIISCYGARKGVVDTAVRTSDAGYLTRRLVEVVQHIVVRRTDCGTVRGISVSPRDGMMPERILIQTLIGRVLADDIYMGARCIATRNQDIGIGLVNRFITFRAQPIAIRTPFTCRSASWICRLCYGRSPTHGDLVELGEAVGIIAGQSIGEPGTQLTLRTFHTGGVFTGGTAEHVRAPSNGKIKFNEDLVHPTRTRHGHPAFLCSINLYVTIESEDIRHNVNIPPQSFLLVQNDQYVESEQVIAEIRAGTSTLNFKERVRKHIYSDSDGEMHWSTDVYHAPEFTYGNVHLLPKTSHLWILFGRPRRSSLVSLSLHKDQDQLSAHSRPVKRRSTSNLSGTNDPSRQKFFTSDFWWGQKEDTIPNYSDLSQRICTSCCNLIDPTTLYQNSYLFSKRRRNRFIIPLQSIQERANELMPPSGISIEIPTNGIFRRNSILAYFDDPRYRRKSSGITKYGTLEMHSIVKKEDFIEYRGGKEFRPKYQMQVDRFFFIPEEVHILPGSSSIMRKKKYCVLVRPVITYEITDGITLATLFPPDLLQERDNVKLQVANYILYGNSKPIGGISDTNIQLVRTCLVLNWDQDKKSSSSQEARASFVEIRANGLIRHFLRIDLVKSIISYIGKRNDPSGSGLLSGLLSDNGSDCTNINPFSSIYSKVRIQQPLNQNQRTIHTLLNRNTGFQSLIILSSSNCFRMGPFNDGKYHNVIKESIKITKDPLIPINNLLGPLGTAFLIANVYSFYHLITHNQILVNNYLQLDNFNLKQTFQVIKYYLIDENEQIYNPDPCSNIIFNLNWYFLHPNYCQETSIIVSLGQFICENISIAKNAPNLKSGQVILVQVDYVVIRSAKPYLATPGATVHGHYGEILYEGDTLITFIYEKSRSGDITQGLPKVEQVLEVRSIDSISMNLEKRVEGWNERITRILGMPWTFLIGAELTIVQSRISLVNKIQKVYRSQGVQIHNRHIEIIVRQITSKVLVSEDGMSNVFSPGELIGLLRAERMGRALEEAVCYRALLLGITRASLNTQSFISEASFQETARVLAKAALRGRIDWLKGLKENVVLGGMIPVGTGLKGLVLPSKQHNKSPLETKKK</sequence>
<dbReference type="PANTHER" id="PTHR34995">
    <property type="entry name" value="DNA-DIRECTED RNA POLYMERASE SUBUNIT BETA"/>
    <property type="match status" value="1"/>
</dbReference>
<evidence type="ECO:0000313" key="14">
    <source>
        <dbReference type="Proteomes" id="UP001632038"/>
    </source>
</evidence>
<dbReference type="Gene3D" id="2.40.40.20">
    <property type="match status" value="1"/>
</dbReference>
<comment type="caution">
    <text evidence="13">The sequence shown here is derived from an EMBL/GenBank/DDBJ whole genome shotgun (WGS) entry which is preliminary data.</text>
</comment>
<dbReference type="EC" id="2.7.7.6" evidence="10"/>
<dbReference type="SMART" id="SM00663">
    <property type="entry name" value="RPOLA_N"/>
    <property type="match status" value="1"/>
</dbReference>
<dbReference type="InterPro" id="IPR007066">
    <property type="entry name" value="RNA_pol_Rpb1_3"/>
</dbReference>
<dbReference type="InterPro" id="IPR050254">
    <property type="entry name" value="RNA_pol_beta''_euk"/>
</dbReference>
<feature type="region of interest" description="Disordered" evidence="11">
    <location>
        <begin position="913"/>
        <end position="935"/>
    </location>
</feature>
<evidence type="ECO:0000256" key="10">
    <source>
        <dbReference type="RuleBase" id="RU004279"/>
    </source>
</evidence>
<keyword evidence="5 10" id="KW-0548">Nucleotidyltransferase</keyword>
<protein>
    <recommendedName>
        <fullName evidence="10">DNA-directed RNA polymerase subunit</fullName>
        <ecNumber evidence="10">2.7.7.6</ecNumber>
    </recommendedName>
</protein>
<comment type="function">
    <text evidence="10">DNA-dependent RNA polymerase catalyzes the transcription of DNA into RNA using the four ribonucleoside triphosphates as substrates.</text>
</comment>
<keyword evidence="8 10" id="KW-0804">Transcription</keyword>
<dbReference type="Pfam" id="PF04998">
    <property type="entry name" value="RNA_pol_Rpb1_5"/>
    <property type="match status" value="2"/>
</dbReference>
<evidence type="ECO:0000256" key="7">
    <source>
        <dbReference type="ARBA" id="ARBA00022833"/>
    </source>
</evidence>
<dbReference type="InterPro" id="IPR000722">
    <property type="entry name" value="RNA_pol_asu"/>
</dbReference>
<evidence type="ECO:0000256" key="9">
    <source>
        <dbReference type="ARBA" id="ARBA00048552"/>
    </source>
</evidence>
<dbReference type="Pfam" id="PF00623">
    <property type="entry name" value="RNA_pol_Rpb1_2"/>
    <property type="match status" value="1"/>
</dbReference>
<dbReference type="GO" id="GO:0046872">
    <property type="term" value="F:metal ion binding"/>
    <property type="evidence" value="ECO:0007669"/>
    <property type="project" value="UniProtKB-KW"/>
</dbReference>
<dbReference type="InterPro" id="IPR007083">
    <property type="entry name" value="RNA_pol_Rpb1_4"/>
</dbReference>
<evidence type="ECO:0000256" key="5">
    <source>
        <dbReference type="ARBA" id="ARBA00022695"/>
    </source>
</evidence>